<dbReference type="Proteomes" id="UP000249354">
    <property type="component" value="Unassembled WGS sequence"/>
</dbReference>
<accession>A0A2W4URV9</accession>
<organism evidence="1 2">
    <name type="scientific">Leptolyngbya foveolarum</name>
    <dbReference type="NCBI Taxonomy" id="47253"/>
    <lineage>
        <taxon>Bacteria</taxon>
        <taxon>Bacillati</taxon>
        <taxon>Cyanobacteriota</taxon>
        <taxon>Cyanophyceae</taxon>
        <taxon>Leptolyngbyales</taxon>
        <taxon>Leptolyngbyaceae</taxon>
        <taxon>Leptolyngbya group</taxon>
        <taxon>Leptolyngbya</taxon>
    </lineage>
</organism>
<dbReference type="EMBL" id="QBMC01000003">
    <property type="protein sequence ID" value="PZO23222.1"/>
    <property type="molecule type" value="Genomic_DNA"/>
</dbReference>
<proteinExistence type="predicted"/>
<reference evidence="2" key="1">
    <citation type="submission" date="2018-04" db="EMBL/GenBank/DDBJ databases">
        <authorList>
            <person name="Cornet L."/>
        </authorList>
    </citation>
    <scope>NUCLEOTIDE SEQUENCE [LARGE SCALE GENOMIC DNA]</scope>
</reference>
<dbReference type="InterPro" id="IPR048033">
    <property type="entry name" value="HetZ-rel_2"/>
</dbReference>
<gene>
    <name evidence="1" type="ORF">DCF25_00945</name>
</gene>
<dbReference type="NCBIfam" id="NF037965">
    <property type="entry name" value="HetZ_rel_2"/>
    <property type="match status" value="1"/>
</dbReference>
<sequence length="383" mass="44724">MASDSSAPENIQRLAASWQQQLANDLPQQSAETHAAIAQWLVGPLERFETMSQDDIKLAKKAMDYRYRIFITRYWGLSPERAYKSMLQKLGGLFLIRSKIRTWIALSRDRKRAVKDVLQEVIQEMLQSDRYMQEQTLWIKQCTNRASLRNLLTLATIEEYCLRPICNQPLLVYRFVNYLRRSQRGGMTQVPNAEIIQLISEEIGKDATEGSLSLLDFEALDRYEVEQDQQQQQINRQQVKQQFADYLQENLGNTAVQWLELHLQGYAQDSISRQLGLNVREAYRLREKVSYHAIRIFTLKEQPDLVFSWLKTSLKQHNLGLTPAEWDTYWKTLTPEQQALLNDFKADKTVEEIANASDRTQRQVTGQWADLYLLAQETRVTKI</sequence>
<name>A0A2W4URV9_9CYAN</name>
<evidence type="ECO:0000313" key="1">
    <source>
        <dbReference type="EMBL" id="PZO23222.1"/>
    </source>
</evidence>
<evidence type="ECO:0000313" key="2">
    <source>
        <dbReference type="Proteomes" id="UP000249354"/>
    </source>
</evidence>
<comment type="caution">
    <text evidence="1">The sequence shown here is derived from an EMBL/GenBank/DDBJ whole genome shotgun (WGS) entry which is preliminary data.</text>
</comment>
<dbReference type="AlphaFoldDB" id="A0A2W4URV9"/>
<evidence type="ECO:0008006" key="3">
    <source>
        <dbReference type="Google" id="ProtNLM"/>
    </source>
</evidence>
<protein>
    <recommendedName>
        <fullName evidence="3">HetZ-related protein 2</fullName>
    </recommendedName>
</protein>
<reference evidence="1 2" key="2">
    <citation type="submission" date="2018-06" db="EMBL/GenBank/DDBJ databases">
        <title>Metagenomic assembly of (sub)arctic Cyanobacteria and their associated microbiome from non-axenic cultures.</title>
        <authorList>
            <person name="Baurain D."/>
        </authorList>
    </citation>
    <scope>NUCLEOTIDE SEQUENCE [LARGE SCALE GENOMIC DNA]</scope>
    <source>
        <strain evidence="1">ULC129bin1</strain>
    </source>
</reference>